<dbReference type="Pfam" id="PF02616">
    <property type="entry name" value="SMC_ScpA"/>
    <property type="match status" value="1"/>
</dbReference>
<organism evidence="1">
    <name type="scientific">bioreactor metagenome</name>
    <dbReference type="NCBI Taxonomy" id="1076179"/>
    <lineage>
        <taxon>unclassified sequences</taxon>
        <taxon>metagenomes</taxon>
        <taxon>ecological metagenomes</taxon>
    </lineage>
</organism>
<reference evidence="1" key="1">
    <citation type="submission" date="2019-08" db="EMBL/GenBank/DDBJ databases">
        <authorList>
            <person name="Kucharzyk K."/>
            <person name="Murdoch R.W."/>
            <person name="Higgins S."/>
            <person name="Loffler F."/>
        </authorList>
    </citation>
    <scope>NUCLEOTIDE SEQUENCE</scope>
</reference>
<protein>
    <submittedName>
        <fullName evidence="1">Segregation and condensation protein A</fullName>
    </submittedName>
</protein>
<dbReference type="PANTHER" id="PTHR33969:SF2">
    <property type="entry name" value="SEGREGATION AND CONDENSATION PROTEIN A"/>
    <property type="match status" value="1"/>
</dbReference>
<dbReference type="InterPro" id="IPR003768">
    <property type="entry name" value="ScpA"/>
</dbReference>
<proteinExistence type="predicted"/>
<name>A0A644T5Z8_9ZZZZ</name>
<dbReference type="Gene3D" id="6.10.250.2410">
    <property type="match status" value="1"/>
</dbReference>
<dbReference type="PANTHER" id="PTHR33969">
    <property type="entry name" value="SEGREGATION AND CONDENSATION PROTEIN A"/>
    <property type="match status" value="1"/>
</dbReference>
<accession>A0A644T5Z8</accession>
<comment type="caution">
    <text evidence="1">The sequence shown here is derived from an EMBL/GenBank/DDBJ whole genome shotgun (WGS) entry which is preliminary data.</text>
</comment>
<gene>
    <name evidence="1" type="primary">scpA_4</name>
    <name evidence="1" type="ORF">SDC9_07855</name>
</gene>
<evidence type="ECO:0000313" key="1">
    <source>
        <dbReference type="EMBL" id="MPL62244.1"/>
    </source>
</evidence>
<dbReference type="AlphaFoldDB" id="A0A644T5Z8"/>
<dbReference type="EMBL" id="VSSQ01000017">
    <property type="protein sequence ID" value="MPL62244.1"/>
    <property type="molecule type" value="Genomic_DNA"/>
</dbReference>
<sequence length="245" mass="27750">MQDGFNVTLERFSGPYFKLLELIEARKLSINEFSLAQVTDEYISYIKELREKGEKDIVDISQFISVASTLMLIKAKSLFPTISYSGEEKETVSNLEKKLELYKIVIEAGKNINKIFGKNSLHGVSKFQNNETVFVWDRRVDTTLLHSIAIASLLKIPKKERLKQVAVKQVLKIEDVIEKLLERVTSSFNVSFKDFSNSLSGEAKNLEEKKSAFIVSFLAMLELIKNGVLDAEQGQGFNEISISKV</sequence>